<accession>A0A0G0QTN4</accession>
<feature type="transmembrane region" description="Helical" evidence="1">
    <location>
        <begin position="99"/>
        <end position="118"/>
    </location>
</feature>
<evidence type="ECO:0000313" key="3">
    <source>
        <dbReference type="Proteomes" id="UP000034690"/>
    </source>
</evidence>
<protein>
    <submittedName>
        <fullName evidence="2">Uncharacterized protein</fullName>
    </submittedName>
</protein>
<evidence type="ECO:0000256" key="1">
    <source>
        <dbReference type="SAM" id="Phobius"/>
    </source>
</evidence>
<feature type="transmembrane region" description="Helical" evidence="1">
    <location>
        <begin position="151"/>
        <end position="172"/>
    </location>
</feature>
<keyword evidence="1" id="KW-0472">Membrane</keyword>
<proteinExistence type="predicted"/>
<dbReference type="EMBL" id="LBWQ01000011">
    <property type="protein sequence ID" value="KKR13705.1"/>
    <property type="molecule type" value="Genomic_DNA"/>
</dbReference>
<organism evidence="2 3">
    <name type="scientific">Candidatus Woesebacteria bacterium GW2011_GWA1_39_21b</name>
    <dbReference type="NCBI Taxonomy" id="1618551"/>
    <lineage>
        <taxon>Bacteria</taxon>
        <taxon>Candidatus Woeseibacteriota</taxon>
    </lineage>
</organism>
<dbReference type="AlphaFoldDB" id="A0A0G0QTN4"/>
<dbReference type="Proteomes" id="UP000034690">
    <property type="component" value="Unassembled WGS sequence"/>
</dbReference>
<evidence type="ECO:0000313" key="2">
    <source>
        <dbReference type="EMBL" id="KKR13705.1"/>
    </source>
</evidence>
<sequence>MILTTHSLIGASVAAVLTKDPVIAFSVGMASHYLSDTIPHWDYELGSKINDDPKNPLGVDLDLKSTDFIFDLSKVMIDLVFGILASIFIFISLLELNPLIVILGAVGGALPDFLQLAYMKIRREPFVTLQKIHNFFHSEKYHLKEKPVTGALWQLGLVLLVVISSLALLVALN</sequence>
<feature type="transmembrane region" description="Helical" evidence="1">
    <location>
        <begin position="75"/>
        <end position="93"/>
    </location>
</feature>
<comment type="caution">
    <text evidence="2">The sequence shown here is derived from an EMBL/GenBank/DDBJ whole genome shotgun (WGS) entry which is preliminary data.</text>
</comment>
<keyword evidence="1" id="KW-0812">Transmembrane</keyword>
<gene>
    <name evidence="2" type="ORF">UT40_C0011G0016</name>
</gene>
<name>A0A0G0QTN4_9BACT</name>
<keyword evidence="1" id="KW-1133">Transmembrane helix</keyword>
<reference evidence="2 3" key="1">
    <citation type="journal article" date="2015" name="Nature">
        <title>rRNA introns, odd ribosomes, and small enigmatic genomes across a large radiation of phyla.</title>
        <authorList>
            <person name="Brown C.T."/>
            <person name="Hug L.A."/>
            <person name="Thomas B.C."/>
            <person name="Sharon I."/>
            <person name="Castelle C.J."/>
            <person name="Singh A."/>
            <person name="Wilkins M.J."/>
            <person name="Williams K.H."/>
            <person name="Banfield J.F."/>
        </authorList>
    </citation>
    <scope>NUCLEOTIDE SEQUENCE [LARGE SCALE GENOMIC DNA]</scope>
</reference>